<dbReference type="GO" id="GO:0003723">
    <property type="term" value="F:RNA binding"/>
    <property type="evidence" value="ECO:0007669"/>
    <property type="project" value="InterPro"/>
</dbReference>
<proteinExistence type="predicted"/>
<dbReference type="EMBL" id="MHOK01000005">
    <property type="protein sequence ID" value="OGZ62248.1"/>
    <property type="molecule type" value="Genomic_DNA"/>
</dbReference>
<dbReference type="InterPro" id="IPR015946">
    <property type="entry name" value="KH_dom-like_a/b"/>
</dbReference>
<dbReference type="SUPFAM" id="SSF82708">
    <property type="entry name" value="R3H domain"/>
    <property type="match status" value="1"/>
</dbReference>
<dbReference type="Gene3D" id="3.30.1370.50">
    <property type="entry name" value="R3H-like domain"/>
    <property type="match status" value="1"/>
</dbReference>
<accession>A0A1G2HK18</accession>
<feature type="domain" description="R3H" evidence="1">
    <location>
        <begin position="87"/>
        <end position="153"/>
    </location>
</feature>
<dbReference type="PANTHER" id="PTHR35800:SF1">
    <property type="entry name" value="RNA-BINDING PROTEIN KHPB"/>
    <property type="match status" value="1"/>
</dbReference>
<dbReference type="Gene3D" id="3.30.300.20">
    <property type="match status" value="1"/>
</dbReference>
<dbReference type="InterPro" id="IPR001374">
    <property type="entry name" value="R3H_dom"/>
</dbReference>
<dbReference type="STRING" id="1802165.A3F94_02885"/>
<dbReference type="InterPro" id="IPR036867">
    <property type="entry name" value="R3H_dom_sf"/>
</dbReference>
<evidence type="ECO:0000313" key="2">
    <source>
        <dbReference type="EMBL" id="OGZ62248.1"/>
    </source>
</evidence>
<sequence length="153" mass="17799">MKSKIALDLKRDVQELLEKTGYISLQAPEVIEEDGRFFVDVFVDEPRQLIGEKGKNLNALQHLVRLMVRKKHGDEVVMDLDINGYKRKRAELLKDMAHFTRTRALREDKDIEMEAMTAFDRRIVHSALSEFSDVETESTGEGRERRIVVKLKK</sequence>
<evidence type="ECO:0000313" key="3">
    <source>
        <dbReference type="Proteomes" id="UP000176770"/>
    </source>
</evidence>
<dbReference type="SMART" id="SM00393">
    <property type="entry name" value="R3H"/>
    <property type="match status" value="1"/>
</dbReference>
<dbReference type="PROSITE" id="PS51061">
    <property type="entry name" value="R3H"/>
    <property type="match status" value="1"/>
</dbReference>
<name>A0A1G2HK18_9BACT</name>
<comment type="caution">
    <text evidence="2">The sequence shown here is derived from an EMBL/GenBank/DDBJ whole genome shotgun (WGS) entry which is preliminary data.</text>
</comment>
<dbReference type="Proteomes" id="UP000176770">
    <property type="component" value="Unassembled WGS sequence"/>
</dbReference>
<dbReference type="AlphaFoldDB" id="A0A1G2HK18"/>
<dbReference type="InterPro" id="IPR034079">
    <property type="entry name" value="R3H_KhpB"/>
</dbReference>
<reference evidence="2 3" key="1">
    <citation type="journal article" date="2016" name="Nat. Commun.">
        <title>Thousands of microbial genomes shed light on interconnected biogeochemical processes in an aquifer system.</title>
        <authorList>
            <person name="Anantharaman K."/>
            <person name="Brown C.T."/>
            <person name="Hug L.A."/>
            <person name="Sharon I."/>
            <person name="Castelle C.J."/>
            <person name="Probst A.J."/>
            <person name="Thomas B.C."/>
            <person name="Singh A."/>
            <person name="Wilkins M.J."/>
            <person name="Karaoz U."/>
            <person name="Brodie E.L."/>
            <person name="Williams K.H."/>
            <person name="Hubbard S.S."/>
            <person name="Banfield J.F."/>
        </authorList>
    </citation>
    <scope>NUCLEOTIDE SEQUENCE [LARGE SCALE GENOMIC DNA]</scope>
</reference>
<dbReference type="CDD" id="cd02644">
    <property type="entry name" value="R3H_jag"/>
    <property type="match status" value="1"/>
</dbReference>
<organism evidence="2 3">
    <name type="scientific">Candidatus Spechtbacteria bacterium RIFCSPLOWO2_12_FULL_38_22</name>
    <dbReference type="NCBI Taxonomy" id="1802165"/>
    <lineage>
        <taxon>Bacteria</taxon>
        <taxon>Candidatus Spechtiibacteriota</taxon>
    </lineage>
</organism>
<dbReference type="Pfam" id="PF01424">
    <property type="entry name" value="R3H"/>
    <property type="match status" value="1"/>
</dbReference>
<protein>
    <recommendedName>
        <fullName evidence="1">R3H domain-containing protein</fullName>
    </recommendedName>
</protein>
<dbReference type="InterPro" id="IPR039247">
    <property type="entry name" value="KhpB"/>
</dbReference>
<gene>
    <name evidence="2" type="ORF">A3F94_02885</name>
</gene>
<evidence type="ECO:0000259" key="1">
    <source>
        <dbReference type="PROSITE" id="PS51061"/>
    </source>
</evidence>
<dbReference type="PANTHER" id="PTHR35800">
    <property type="entry name" value="PROTEIN JAG"/>
    <property type="match status" value="1"/>
</dbReference>